<dbReference type="AlphaFoldDB" id="A0A4Y2MSK2"/>
<dbReference type="Proteomes" id="UP000499080">
    <property type="component" value="Unassembled WGS sequence"/>
</dbReference>
<name>A0A4Y2MSK2_ARAVE</name>
<reference evidence="1 2" key="1">
    <citation type="journal article" date="2019" name="Sci. Rep.">
        <title>Orb-weaving spider Araneus ventricosus genome elucidates the spidroin gene catalogue.</title>
        <authorList>
            <person name="Kono N."/>
            <person name="Nakamura H."/>
            <person name="Ohtoshi R."/>
            <person name="Moran D.A.P."/>
            <person name="Shinohara A."/>
            <person name="Yoshida Y."/>
            <person name="Fujiwara M."/>
            <person name="Mori M."/>
            <person name="Tomita M."/>
            <person name="Arakawa K."/>
        </authorList>
    </citation>
    <scope>NUCLEOTIDE SEQUENCE [LARGE SCALE GENOMIC DNA]</scope>
</reference>
<dbReference type="EMBL" id="BGPR01007788">
    <property type="protein sequence ID" value="GBN29519.1"/>
    <property type="molecule type" value="Genomic_DNA"/>
</dbReference>
<accession>A0A4Y2MSK2</accession>
<gene>
    <name evidence="1" type="ORF">AVEN_138949_1</name>
</gene>
<comment type="caution">
    <text evidence="1">The sequence shown here is derived from an EMBL/GenBank/DDBJ whole genome shotgun (WGS) entry which is preliminary data.</text>
</comment>
<keyword evidence="2" id="KW-1185">Reference proteome</keyword>
<evidence type="ECO:0000313" key="1">
    <source>
        <dbReference type="EMBL" id="GBN29519.1"/>
    </source>
</evidence>
<protein>
    <submittedName>
        <fullName evidence="1">Uncharacterized protein</fullName>
    </submittedName>
</protein>
<evidence type="ECO:0000313" key="2">
    <source>
        <dbReference type="Proteomes" id="UP000499080"/>
    </source>
</evidence>
<sequence>MESSCTFKRISSAKRDIEKIPAPLRSHISSPNLLPSRQDLLARSGVHTWLLPVISYLPLQNSLPNHKTHIAGKRLSMFVTIQTQHLHSRLGSANITSVSLKESIKLLLKETLSCSFHYQVSMNVLSLVV</sequence>
<organism evidence="1 2">
    <name type="scientific">Araneus ventricosus</name>
    <name type="common">Orbweaver spider</name>
    <name type="synonym">Epeira ventricosa</name>
    <dbReference type="NCBI Taxonomy" id="182803"/>
    <lineage>
        <taxon>Eukaryota</taxon>
        <taxon>Metazoa</taxon>
        <taxon>Ecdysozoa</taxon>
        <taxon>Arthropoda</taxon>
        <taxon>Chelicerata</taxon>
        <taxon>Arachnida</taxon>
        <taxon>Araneae</taxon>
        <taxon>Araneomorphae</taxon>
        <taxon>Entelegynae</taxon>
        <taxon>Araneoidea</taxon>
        <taxon>Araneidae</taxon>
        <taxon>Araneus</taxon>
    </lineage>
</organism>
<proteinExistence type="predicted"/>